<evidence type="ECO:0000256" key="1">
    <source>
        <dbReference type="SAM" id="MobiDB-lite"/>
    </source>
</evidence>
<name>A0AAV7R928_PLEWA</name>
<keyword evidence="3" id="KW-1185">Reference proteome</keyword>
<proteinExistence type="predicted"/>
<feature type="region of interest" description="Disordered" evidence="1">
    <location>
        <begin position="60"/>
        <end position="92"/>
    </location>
</feature>
<dbReference type="AlphaFoldDB" id="A0AAV7R928"/>
<accession>A0AAV7R928</accession>
<dbReference type="Proteomes" id="UP001066276">
    <property type="component" value="Chromosome 5"/>
</dbReference>
<evidence type="ECO:0000313" key="3">
    <source>
        <dbReference type="Proteomes" id="UP001066276"/>
    </source>
</evidence>
<comment type="caution">
    <text evidence="2">The sequence shown here is derived from an EMBL/GenBank/DDBJ whole genome shotgun (WGS) entry which is preliminary data.</text>
</comment>
<evidence type="ECO:0000313" key="2">
    <source>
        <dbReference type="EMBL" id="KAJ1148372.1"/>
    </source>
</evidence>
<organism evidence="2 3">
    <name type="scientific">Pleurodeles waltl</name>
    <name type="common">Iberian ribbed newt</name>
    <dbReference type="NCBI Taxonomy" id="8319"/>
    <lineage>
        <taxon>Eukaryota</taxon>
        <taxon>Metazoa</taxon>
        <taxon>Chordata</taxon>
        <taxon>Craniata</taxon>
        <taxon>Vertebrata</taxon>
        <taxon>Euteleostomi</taxon>
        <taxon>Amphibia</taxon>
        <taxon>Batrachia</taxon>
        <taxon>Caudata</taxon>
        <taxon>Salamandroidea</taxon>
        <taxon>Salamandridae</taxon>
        <taxon>Pleurodelinae</taxon>
        <taxon>Pleurodeles</taxon>
    </lineage>
</organism>
<reference evidence="2" key="1">
    <citation type="journal article" date="2022" name="bioRxiv">
        <title>Sequencing and chromosome-scale assembly of the giantPleurodeles waltlgenome.</title>
        <authorList>
            <person name="Brown T."/>
            <person name="Elewa A."/>
            <person name="Iarovenko S."/>
            <person name="Subramanian E."/>
            <person name="Araus A.J."/>
            <person name="Petzold A."/>
            <person name="Susuki M."/>
            <person name="Suzuki K.-i.T."/>
            <person name="Hayashi T."/>
            <person name="Toyoda A."/>
            <person name="Oliveira C."/>
            <person name="Osipova E."/>
            <person name="Leigh N.D."/>
            <person name="Simon A."/>
            <person name="Yun M.H."/>
        </authorList>
    </citation>
    <scope>NUCLEOTIDE SEQUENCE</scope>
    <source>
        <strain evidence="2">20211129_DDA</strain>
        <tissue evidence="2">Liver</tissue>
    </source>
</reference>
<sequence>MMRWQHPTPAAAQERKMTCLRRSTGSPPNTARLWDTRRCSAAPLLPKNTTSIRKVFLNSTRPRHTRRSGVDPLHSAPPGPQRHQAAHAMQRC</sequence>
<protein>
    <submittedName>
        <fullName evidence="2">Uncharacterized protein</fullName>
    </submittedName>
</protein>
<gene>
    <name evidence="2" type="ORF">NDU88_001209</name>
</gene>
<dbReference type="EMBL" id="JANPWB010000009">
    <property type="protein sequence ID" value="KAJ1148372.1"/>
    <property type="molecule type" value="Genomic_DNA"/>
</dbReference>